<gene>
    <name evidence="1" type="ORF">SELMODRAFT_410758</name>
</gene>
<sequence length="100" mass="10929">MGADAAPSNEVDQAITAAVFVQRDLNCLSDPDQNIRRKALEQHLVTESRSPAMRAVTDGDVLAQQLQCIQDDSELHRDAASLIETVAEVTGYESLEQLYA</sequence>
<dbReference type="HOGENOM" id="CLU_2311017_0_0_1"/>
<evidence type="ECO:0000313" key="2">
    <source>
        <dbReference type="Proteomes" id="UP000001514"/>
    </source>
</evidence>
<dbReference type="InParanoid" id="D8RFS3"/>
<reference evidence="1 2" key="1">
    <citation type="journal article" date="2011" name="Science">
        <title>The Selaginella genome identifies genetic changes associated with the evolution of vascular plants.</title>
        <authorList>
            <person name="Banks J.A."/>
            <person name="Nishiyama T."/>
            <person name="Hasebe M."/>
            <person name="Bowman J.L."/>
            <person name="Gribskov M."/>
            <person name="dePamphilis C."/>
            <person name="Albert V.A."/>
            <person name="Aono N."/>
            <person name="Aoyama T."/>
            <person name="Ambrose B.A."/>
            <person name="Ashton N.W."/>
            <person name="Axtell M.J."/>
            <person name="Barker E."/>
            <person name="Barker M.S."/>
            <person name="Bennetzen J.L."/>
            <person name="Bonawitz N.D."/>
            <person name="Chapple C."/>
            <person name="Cheng C."/>
            <person name="Correa L.G."/>
            <person name="Dacre M."/>
            <person name="DeBarry J."/>
            <person name="Dreyer I."/>
            <person name="Elias M."/>
            <person name="Engstrom E.M."/>
            <person name="Estelle M."/>
            <person name="Feng L."/>
            <person name="Finet C."/>
            <person name="Floyd S.K."/>
            <person name="Frommer W.B."/>
            <person name="Fujita T."/>
            <person name="Gramzow L."/>
            <person name="Gutensohn M."/>
            <person name="Harholt J."/>
            <person name="Hattori M."/>
            <person name="Heyl A."/>
            <person name="Hirai T."/>
            <person name="Hiwatashi Y."/>
            <person name="Ishikawa M."/>
            <person name="Iwata M."/>
            <person name="Karol K.G."/>
            <person name="Koehler B."/>
            <person name="Kolukisaoglu U."/>
            <person name="Kubo M."/>
            <person name="Kurata T."/>
            <person name="Lalonde S."/>
            <person name="Li K."/>
            <person name="Li Y."/>
            <person name="Litt A."/>
            <person name="Lyons E."/>
            <person name="Manning G."/>
            <person name="Maruyama T."/>
            <person name="Michael T.P."/>
            <person name="Mikami K."/>
            <person name="Miyazaki S."/>
            <person name="Morinaga S."/>
            <person name="Murata T."/>
            <person name="Mueller-Roeber B."/>
            <person name="Nelson D.R."/>
            <person name="Obara M."/>
            <person name="Oguri Y."/>
            <person name="Olmstead R.G."/>
            <person name="Onodera N."/>
            <person name="Petersen B.L."/>
            <person name="Pils B."/>
            <person name="Prigge M."/>
            <person name="Rensing S.A."/>
            <person name="Riano-Pachon D.M."/>
            <person name="Roberts A.W."/>
            <person name="Sato Y."/>
            <person name="Scheller H.V."/>
            <person name="Schulz B."/>
            <person name="Schulz C."/>
            <person name="Shakirov E.V."/>
            <person name="Shibagaki N."/>
            <person name="Shinohara N."/>
            <person name="Shippen D.E."/>
            <person name="Soerensen I."/>
            <person name="Sotooka R."/>
            <person name="Sugimoto N."/>
            <person name="Sugita M."/>
            <person name="Sumikawa N."/>
            <person name="Tanurdzic M."/>
            <person name="Theissen G."/>
            <person name="Ulvskov P."/>
            <person name="Wakazuki S."/>
            <person name="Weng J.K."/>
            <person name="Willats W.W."/>
            <person name="Wipf D."/>
            <person name="Wolf P.G."/>
            <person name="Yang L."/>
            <person name="Zimmer A.D."/>
            <person name="Zhu Q."/>
            <person name="Mitros T."/>
            <person name="Hellsten U."/>
            <person name="Loque D."/>
            <person name="Otillar R."/>
            <person name="Salamov A."/>
            <person name="Schmutz J."/>
            <person name="Shapiro H."/>
            <person name="Lindquist E."/>
            <person name="Lucas S."/>
            <person name="Rokhsar D."/>
            <person name="Grigoriev I.V."/>
        </authorList>
    </citation>
    <scope>NUCLEOTIDE SEQUENCE [LARGE SCALE GENOMIC DNA]</scope>
</reference>
<evidence type="ECO:0000313" key="1">
    <source>
        <dbReference type="EMBL" id="EFJ28915.1"/>
    </source>
</evidence>
<dbReference type="Gramene" id="EFJ28915">
    <property type="protein sequence ID" value="EFJ28915"/>
    <property type="gene ID" value="SELMODRAFT_410758"/>
</dbReference>
<keyword evidence="2" id="KW-1185">Reference proteome</keyword>
<protein>
    <submittedName>
        <fullName evidence="1">Uncharacterized protein</fullName>
    </submittedName>
</protein>
<proteinExistence type="predicted"/>
<dbReference type="Proteomes" id="UP000001514">
    <property type="component" value="Unassembled WGS sequence"/>
</dbReference>
<name>D8RFS3_SELML</name>
<dbReference type="KEGG" id="smo:SELMODRAFT_410758"/>
<accession>D8RFS3</accession>
<dbReference type="AlphaFoldDB" id="D8RFS3"/>
<organism evidence="2">
    <name type="scientific">Selaginella moellendorffii</name>
    <name type="common">Spikemoss</name>
    <dbReference type="NCBI Taxonomy" id="88036"/>
    <lineage>
        <taxon>Eukaryota</taxon>
        <taxon>Viridiplantae</taxon>
        <taxon>Streptophyta</taxon>
        <taxon>Embryophyta</taxon>
        <taxon>Tracheophyta</taxon>
        <taxon>Lycopodiopsida</taxon>
        <taxon>Selaginellales</taxon>
        <taxon>Selaginellaceae</taxon>
        <taxon>Selaginella</taxon>
    </lineage>
</organism>
<dbReference type="EMBL" id="GL377578">
    <property type="protein sequence ID" value="EFJ28915.1"/>
    <property type="molecule type" value="Genomic_DNA"/>
</dbReference>